<evidence type="ECO:0000256" key="3">
    <source>
        <dbReference type="SAM" id="Phobius"/>
    </source>
</evidence>
<feature type="transmembrane region" description="Helical" evidence="3">
    <location>
        <begin position="96"/>
        <end position="118"/>
    </location>
</feature>
<evidence type="ECO:0000256" key="1">
    <source>
        <dbReference type="SAM" id="Coils"/>
    </source>
</evidence>
<dbReference type="Proteomes" id="UP000663722">
    <property type="component" value="Chromosome"/>
</dbReference>
<dbReference type="AlphaFoldDB" id="A0A975GQR7"/>
<reference evidence="4" key="1">
    <citation type="journal article" date="2021" name="Microb. Physiol.">
        <title>Proteogenomic Insights into the Physiology of Marine, Sulfate-Reducing, Filamentous Desulfonema limicola and Desulfonema magnum.</title>
        <authorList>
            <person name="Schnaars V."/>
            <person name="Wohlbrand L."/>
            <person name="Scheve S."/>
            <person name="Hinrichs C."/>
            <person name="Reinhardt R."/>
            <person name="Rabus R."/>
        </authorList>
    </citation>
    <scope>NUCLEOTIDE SEQUENCE</scope>
    <source>
        <strain evidence="4">4be13</strain>
    </source>
</reference>
<dbReference type="KEGG" id="dmm:dnm_052830"/>
<name>A0A975GQR7_9BACT</name>
<proteinExistence type="predicted"/>
<protein>
    <submittedName>
        <fullName evidence="4">LysM domain-containing protein</fullName>
    </submittedName>
</protein>
<evidence type="ECO:0000313" key="5">
    <source>
        <dbReference type="Proteomes" id="UP000663722"/>
    </source>
</evidence>
<gene>
    <name evidence="4" type="ORF">dnm_052830</name>
</gene>
<keyword evidence="5" id="KW-1185">Reference proteome</keyword>
<feature type="coiled-coil region" evidence="1">
    <location>
        <begin position="120"/>
        <end position="171"/>
    </location>
</feature>
<keyword evidence="3" id="KW-0472">Membrane</keyword>
<accession>A0A975GQR7</accession>
<dbReference type="EMBL" id="CP061800">
    <property type="protein sequence ID" value="QTA89233.1"/>
    <property type="molecule type" value="Genomic_DNA"/>
</dbReference>
<evidence type="ECO:0000313" key="4">
    <source>
        <dbReference type="EMBL" id="QTA89233.1"/>
    </source>
</evidence>
<sequence>MTTEGLNFDTRKEEQFEPVPPEHWQSDRSDELTCPVCGLENISSDNAQCPQCDSDLNCFKVLDSLPDELPPEKPVSDSDQDIPRMQVKEKSRGMKIVTLSVIVLLMILMIVMIAFLFYQFRELETQNARLAAQSLKLEKETTELRVQGKKLENQSLKLEKLEAQLQARNAVRHPLSETKPPEIMPSNPMEAASVSNSDLFPAQIGDWEAVRLFQLSDSDFRLYSATDKDTLWDISEQHYGEGYYYPVLLEHNSHLGIYSVRKGVRLKILKNTDLLRDIYNSIIVRKGNKIYWNYTIMEGDTLESVVMKFYTTEEVKNQLSVSDAAVQLKPGRKIRILLK</sequence>
<keyword evidence="1" id="KW-0175">Coiled coil</keyword>
<feature type="region of interest" description="Disordered" evidence="2">
    <location>
        <begin position="1"/>
        <end position="29"/>
    </location>
</feature>
<evidence type="ECO:0000256" key="2">
    <source>
        <dbReference type="SAM" id="MobiDB-lite"/>
    </source>
</evidence>
<dbReference type="CDD" id="cd00118">
    <property type="entry name" value="LysM"/>
    <property type="match status" value="1"/>
</dbReference>
<organism evidence="4 5">
    <name type="scientific">Desulfonema magnum</name>
    <dbReference type="NCBI Taxonomy" id="45655"/>
    <lineage>
        <taxon>Bacteria</taxon>
        <taxon>Pseudomonadati</taxon>
        <taxon>Thermodesulfobacteriota</taxon>
        <taxon>Desulfobacteria</taxon>
        <taxon>Desulfobacterales</taxon>
        <taxon>Desulfococcaceae</taxon>
        <taxon>Desulfonema</taxon>
    </lineage>
</organism>
<dbReference type="RefSeq" id="WP_207677964.1">
    <property type="nucleotide sequence ID" value="NZ_CP061800.1"/>
</dbReference>
<keyword evidence="3" id="KW-1133">Transmembrane helix</keyword>
<keyword evidence="3" id="KW-0812">Transmembrane</keyword>
<dbReference type="InterPro" id="IPR018392">
    <property type="entry name" value="LysM"/>
</dbReference>